<gene>
    <name evidence="1" type="ORF">I4Q42_24185</name>
</gene>
<evidence type="ECO:0008006" key="3">
    <source>
        <dbReference type="Google" id="ProtNLM"/>
    </source>
</evidence>
<proteinExistence type="predicted"/>
<evidence type="ECO:0000313" key="2">
    <source>
        <dbReference type="Proteomes" id="UP000639859"/>
    </source>
</evidence>
<protein>
    <recommendedName>
        <fullName evidence="3">HTH cro/C1-type domain-containing protein</fullName>
    </recommendedName>
</protein>
<organism evidence="1 2">
    <name type="scientific">Caulobacter hibisci</name>
    <dbReference type="NCBI Taxonomy" id="2035993"/>
    <lineage>
        <taxon>Bacteria</taxon>
        <taxon>Pseudomonadati</taxon>
        <taxon>Pseudomonadota</taxon>
        <taxon>Alphaproteobacteria</taxon>
        <taxon>Caulobacterales</taxon>
        <taxon>Caulobacteraceae</taxon>
        <taxon>Caulobacter</taxon>
    </lineage>
</organism>
<sequence>MEGKALVAQIRRTLSQRTGREFTDVALAAHLGLSPARLSQLKSSPALSALQVARLIDKVDTTAEARATQDLIKTVVEFHPIYCVANARGGVSNDLFDVMVDGELHPYRNGLRDELRAANGVYLFYDSRGRALYAGQAKHQSLWKEMNLAFNRDRGEVQALARVQHPDRRVEFRRSQEKRRQIVTRQVPLHEMAAYFSAYAIAPSMIDDLEALLIRAFPNDLLNKKRENLGKATRK</sequence>
<comment type="caution">
    <text evidence="1">The sequence shown here is derived from an EMBL/GenBank/DDBJ whole genome shotgun (WGS) entry which is preliminary data.</text>
</comment>
<accession>A0ABS0T4H1</accession>
<name>A0ABS0T4H1_9CAUL</name>
<evidence type="ECO:0000313" key="1">
    <source>
        <dbReference type="EMBL" id="MBI1686778.1"/>
    </source>
</evidence>
<keyword evidence="2" id="KW-1185">Reference proteome</keyword>
<dbReference type="Proteomes" id="UP000639859">
    <property type="component" value="Unassembled WGS sequence"/>
</dbReference>
<reference evidence="1 2" key="1">
    <citation type="submission" date="2020-11" db="EMBL/GenBank/DDBJ databases">
        <title>genome sequence of strain KACC 18849.</title>
        <authorList>
            <person name="Gao J."/>
            <person name="Zhang X."/>
        </authorList>
    </citation>
    <scope>NUCLEOTIDE SEQUENCE [LARGE SCALE GENOMIC DNA]</scope>
    <source>
        <strain evidence="1 2">KACC 18849</strain>
    </source>
</reference>
<dbReference type="EMBL" id="JADWOX010000027">
    <property type="protein sequence ID" value="MBI1686778.1"/>
    <property type="molecule type" value="Genomic_DNA"/>
</dbReference>
<dbReference type="RefSeq" id="WP_198578665.1">
    <property type="nucleotide sequence ID" value="NZ_JADWOX010000027.1"/>
</dbReference>